<feature type="binding site" evidence="8">
    <location>
        <position position="55"/>
    </location>
    <ligand>
        <name>L-glutamine</name>
        <dbReference type="ChEBI" id="CHEBI:58359"/>
    </ligand>
</feature>
<keyword evidence="8" id="KW-0665">Pyrimidine biosynthesis</keyword>
<evidence type="ECO:0000313" key="10">
    <source>
        <dbReference type="EMBL" id="CEE00282.1"/>
    </source>
</evidence>
<feature type="binding site" evidence="8">
    <location>
        <position position="224"/>
    </location>
    <ligand>
        <name>L-glutamine</name>
        <dbReference type="ChEBI" id="CHEBI:58359"/>
    </ligand>
</feature>
<dbReference type="InterPro" id="IPR029062">
    <property type="entry name" value="Class_I_gatase-like"/>
</dbReference>
<evidence type="ECO:0000256" key="4">
    <source>
        <dbReference type="ARBA" id="ARBA00022741"/>
    </source>
</evidence>
<feature type="binding site" evidence="8">
    <location>
        <position position="294"/>
    </location>
    <ligand>
        <name>L-glutamine</name>
        <dbReference type="ChEBI" id="CHEBI:58359"/>
    </ligand>
</feature>
<feature type="region of interest" description="CPSase" evidence="8">
    <location>
        <begin position="1"/>
        <end position="173"/>
    </location>
</feature>
<feature type="binding site" evidence="8">
    <location>
        <position position="291"/>
    </location>
    <ligand>
        <name>L-glutamine</name>
        <dbReference type="ChEBI" id="CHEBI:58359"/>
    </ligand>
</feature>
<evidence type="ECO:0000256" key="6">
    <source>
        <dbReference type="ARBA" id="ARBA00022962"/>
    </source>
</evidence>
<evidence type="ECO:0000313" key="11">
    <source>
        <dbReference type="Proteomes" id="UP000040576"/>
    </source>
</evidence>
<dbReference type="SUPFAM" id="SSF52317">
    <property type="entry name" value="Class I glutamine amidotransferase-like"/>
    <property type="match status" value="1"/>
</dbReference>
<dbReference type="GO" id="GO:0044205">
    <property type="term" value="P:'de novo' UMP biosynthetic process"/>
    <property type="evidence" value="ECO:0007669"/>
    <property type="project" value="UniProtKB-UniRule"/>
</dbReference>
<keyword evidence="4 8" id="KW-0547">Nucleotide-binding</keyword>
<dbReference type="Pfam" id="PF00117">
    <property type="entry name" value="GATase"/>
    <property type="match status" value="1"/>
</dbReference>
<dbReference type="InterPro" id="IPR050472">
    <property type="entry name" value="Anth_synth/Amidotransfase"/>
</dbReference>
<evidence type="ECO:0000256" key="5">
    <source>
        <dbReference type="ARBA" id="ARBA00022840"/>
    </source>
</evidence>
<dbReference type="PANTHER" id="PTHR43418:SF7">
    <property type="entry name" value="CARBAMOYL-PHOSPHATE SYNTHASE SMALL CHAIN"/>
    <property type="match status" value="1"/>
</dbReference>
<keyword evidence="5 8" id="KW-0067">ATP-binding</keyword>
<evidence type="ECO:0000256" key="2">
    <source>
        <dbReference type="ARBA" id="ARBA00007800"/>
    </source>
</evidence>
<dbReference type="NCBIfam" id="NF009475">
    <property type="entry name" value="PRK12838.1"/>
    <property type="match status" value="1"/>
</dbReference>
<keyword evidence="3 8" id="KW-0436">Ligase</keyword>
<dbReference type="EMBL" id="CCRF01000013">
    <property type="protein sequence ID" value="CEE00282.1"/>
    <property type="molecule type" value="Genomic_DNA"/>
</dbReference>
<comment type="similarity">
    <text evidence="2 8">Belongs to the CarA family.</text>
</comment>
<comment type="function">
    <text evidence="8">Small subunit of the glutamine-dependent carbamoyl phosphate synthetase (CPSase). CPSase catalyzes the formation of carbamoyl phosphate from the ammonia moiety of glutamine, carbonate, and phosphate donated by ATP, constituting the first step of 2 biosynthetic pathways, one leading to arginine and/or urea and the other to pyrimidine nucleotides. The small subunit (glutamine amidotransferase) binds and cleaves glutamine to supply the large subunit with the substrate ammonia.</text>
</comment>
<dbReference type="InterPro" id="IPR035686">
    <property type="entry name" value="CPSase_GATase1"/>
</dbReference>
<organism evidence="10 11">
    <name type="scientific">Caldibacillus thermoamylovorans</name>
    <dbReference type="NCBI Taxonomy" id="35841"/>
    <lineage>
        <taxon>Bacteria</taxon>
        <taxon>Bacillati</taxon>
        <taxon>Bacillota</taxon>
        <taxon>Bacilli</taxon>
        <taxon>Bacillales</taxon>
        <taxon>Bacillaceae</taxon>
        <taxon>Caldibacillus</taxon>
    </lineage>
</organism>
<dbReference type="PRINTS" id="PR00097">
    <property type="entry name" value="ANTSNTHASEII"/>
</dbReference>
<dbReference type="GO" id="GO:0006526">
    <property type="term" value="P:L-arginine biosynthetic process"/>
    <property type="evidence" value="ECO:0007669"/>
    <property type="project" value="UniProtKB-UniRule"/>
</dbReference>
<dbReference type="AlphaFoldDB" id="A0A090IRK3"/>
<feature type="binding site" evidence="8">
    <location>
        <position position="253"/>
    </location>
    <ligand>
        <name>L-glutamine</name>
        <dbReference type="ChEBI" id="CHEBI:58359"/>
    </ligand>
</feature>
<evidence type="ECO:0000259" key="9">
    <source>
        <dbReference type="SMART" id="SM01097"/>
    </source>
</evidence>
<protein>
    <recommendedName>
        <fullName evidence="8">Carbamoyl phosphate synthase small chain</fullName>
        <ecNumber evidence="8">6.3.5.5</ecNumber>
    </recommendedName>
    <alternativeName>
        <fullName evidence="8">Carbamoyl phosphate synthetase glutamine chain</fullName>
    </alternativeName>
</protein>
<dbReference type="UniPathway" id="UPA00068">
    <property type="reaction ID" value="UER00171"/>
</dbReference>
<comment type="subunit">
    <text evidence="8">Composed of two chains; the small (or glutamine) chain promotes the hydrolysis of glutamine to ammonia, which is used by the large (or ammonia) chain to synthesize carbamoyl phosphate. Tetramer of heterodimers (alpha,beta)4.</text>
</comment>
<sequence>MKGRNGGKHVTTGYVILETGEIFPGTLIGNRKNQTGEIVFNTSMTGYQEIITDPSYAGQIIVFSYPLIGNYGMNHLFTESDKPHVRGIVTGEICGSPSHYQLAESATTLLEKYGIPCLTDVDTRALVKTIRKKGTVKAIISDRSDVKPVSSDEKQLVKQVTTKELLFYDNEGPHVVLVDFGYKKSILAYLQQIGCKVTVVPFDYPFEKIRSLNPDGIVLSNGPGNPIDLADHLDKIHMLTQCYPTLGICLGHQLIALAYGAKTEKLPFGHRGANHPVKDLRTGKVFITSQNHGYVVIDGTMNENEFTVTFQHVNDRTIEGFTHKTLPIQTVQFHPEAHPGPQDTEYIFHNFIESIHKIGEMKYAVK</sequence>
<feature type="domain" description="Carbamoyl-phosphate synthase small subunit N-terminal" evidence="9">
    <location>
        <begin position="11"/>
        <end position="141"/>
    </location>
</feature>
<proteinExistence type="inferred from homology"/>
<dbReference type="InterPro" id="IPR017926">
    <property type="entry name" value="GATASE"/>
</dbReference>
<dbReference type="Gene3D" id="3.40.50.880">
    <property type="match status" value="1"/>
</dbReference>
<keyword evidence="11" id="KW-1185">Reference proteome</keyword>
<evidence type="ECO:0000256" key="3">
    <source>
        <dbReference type="ARBA" id="ARBA00022598"/>
    </source>
</evidence>
<feature type="binding site" evidence="8">
    <location>
        <position position="293"/>
    </location>
    <ligand>
        <name>L-glutamine</name>
        <dbReference type="ChEBI" id="CHEBI:58359"/>
    </ligand>
</feature>
<evidence type="ECO:0000256" key="1">
    <source>
        <dbReference type="ARBA" id="ARBA00005077"/>
    </source>
</evidence>
<feature type="active site" evidence="8">
    <location>
        <position position="336"/>
    </location>
</feature>
<dbReference type="CDD" id="cd01744">
    <property type="entry name" value="GATase1_CPSase"/>
    <property type="match status" value="1"/>
</dbReference>
<dbReference type="NCBIfam" id="TIGR01368">
    <property type="entry name" value="CPSaseIIsmall"/>
    <property type="match status" value="1"/>
</dbReference>
<feature type="active site" evidence="8">
    <location>
        <position position="334"/>
    </location>
</feature>
<keyword evidence="8" id="KW-0055">Arginine biosynthesis</keyword>
<gene>
    <name evidence="10" type="primary">carA1</name>
    <name evidence="8" type="synonym">carA</name>
    <name evidence="10" type="ORF">BT1A1_0421</name>
</gene>
<dbReference type="EC" id="6.3.5.5" evidence="8"/>
<dbReference type="GO" id="GO:0006207">
    <property type="term" value="P:'de novo' pyrimidine nucleobase biosynthetic process"/>
    <property type="evidence" value="ECO:0007669"/>
    <property type="project" value="InterPro"/>
</dbReference>
<comment type="pathway">
    <text evidence="8">Pyrimidine metabolism; UMP biosynthesis via de novo pathway; (S)-dihydroorotate from bicarbonate: step 1/3.</text>
</comment>
<name>A0A090IRK3_9BACI</name>
<dbReference type="GO" id="GO:0005524">
    <property type="term" value="F:ATP binding"/>
    <property type="evidence" value="ECO:0007669"/>
    <property type="project" value="UniProtKB-UniRule"/>
</dbReference>
<feature type="binding site" evidence="8">
    <location>
        <position position="250"/>
    </location>
    <ligand>
        <name>L-glutamine</name>
        <dbReference type="ChEBI" id="CHEBI:58359"/>
    </ligand>
</feature>
<dbReference type="SMART" id="SM01097">
    <property type="entry name" value="CPSase_sm_chain"/>
    <property type="match status" value="1"/>
</dbReference>
<dbReference type="InterPro" id="IPR006274">
    <property type="entry name" value="CarbamoylP_synth_ssu"/>
</dbReference>
<dbReference type="SUPFAM" id="SSF52021">
    <property type="entry name" value="Carbamoyl phosphate synthetase, small subunit N-terminal domain"/>
    <property type="match status" value="1"/>
</dbReference>
<dbReference type="GO" id="GO:0004088">
    <property type="term" value="F:carbamoyl-phosphate synthase (glutamine-hydrolyzing) activity"/>
    <property type="evidence" value="ECO:0007669"/>
    <property type="project" value="UniProtKB-UniRule"/>
</dbReference>
<feature type="active site" description="Nucleophile" evidence="8">
    <location>
        <position position="249"/>
    </location>
</feature>
<dbReference type="PROSITE" id="PS51273">
    <property type="entry name" value="GATASE_TYPE_1"/>
    <property type="match status" value="1"/>
</dbReference>
<dbReference type="Gene3D" id="3.50.30.20">
    <property type="entry name" value="Carbamoyl-phosphate synthase small subunit, N-terminal domain"/>
    <property type="match status" value="1"/>
</dbReference>
<comment type="catalytic activity">
    <reaction evidence="7 8">
        <text>hydrogencarbonate + L-glutamine + 2 ATP + H2O = carbamoyl phosphate + L-glutamate + 2 ADP + phosphate + 2 H(+)</text>
        <dbReference type="Rhea" id="RHEA:18633"/>
        <dbReference type="ChEBI" id="CHEBI:15377"/>
        <dbReference type="ChEBI" id="CHEBI:15378"/>
        <dbReference type="ChEBI" id="CHEBI:17544"/>
        <dbReference type="ChEBI" id="CHEBI:29985"/>
        <dbReference type="ChEBI" id="CHEBI:30616"/>
        <dbReference type="ChEBI" id="CHEBI:43474"/>
        <dbReference type="ChEBI" id="CHEBI:58228"/>
        <dbReference type="ChEBI" id="CHEBI:58359"/>
        <dbReference type="ChEBI" id="CHEBI:456216"/>
        <dbReference type="EC" id="6.3.5.5"/>
    </reaction>
</comment>
<evidence type="ECO:0000256" key="7">
    <source>
        <dbReference type="ARBA" id="ARBA00048816"/>
    </source>
</evidence>
<comment type="catalytic activity">
    <reaction evidence="8">
        <text>L-glutamine + H2O = L-glutamate + NH4(+)</text>
        <dbReference type="Rhea" id="RHEA:15889"/>
        <dbReference type="ChEBI" id="CHEBI:15377"/>
        <dbReference type="ChEBI" id="CHEBI:28938"/>
        <dbReference type="ChEBI" id="CHEBI:29985"/>
        <dbReference type="ChEBI" id="CHEBI:58359"/>
    </reaction>
</comment>
<reference evidence="10 11" key="1">
    <citation type="submission" date="2014-07" db="EMBL/GenBank/DDBJ databases">
        <authorList>
            <person name="Wibberg Daniel"/>
        </authorList>
    </citation>
    <scope>NUCLEOTIDE SEQUENCE [LARGE SCALE GENOMIC DNA]</scope>
</reference>
<dbReference type="GO" id="GO:0004359">
    <property type="term" value="F:glutaminase activity"/>
    <property type="evidence" value="ECO:0007669"/>
    <property type="project" value="RHEA"/>
</dbReference>
<comment type="pathway">
    <text evidence="1 8">Amino-acid biosynthesis; L-arginine biosynthesis; carbamoyl phosphate from bicarbonate: step 1/1.</text>
</comment>
<dbReference type="Pfam" id="PF00988">
    <property type="entry name" value="CPSase_sm_chain"/>
    <property type="match status" value="1"/>
</dbReference>
<dbReference type="PRINTS" id="PR00099">
    <property type="entry name" value="CPSGATASE"/>
</dbReference>
<keyword evidence="6 8" id="KW-0315">Glutamine amidotransferase</keyword>
<dbReference type="InterPro" id="IPR036480">
    <property type="entry name" value="CarbP_synth_ssu_N_sf"/>
</dbReference>
<dbReference type="UniPathway" id="UPA00070">
    <property type="reaction ID" value="UER00115"/>
</dbReference>
<feature type="binding site" evidence="8">
    <location>
        <position position="222"/>
    </location>
    <ligand>
        <name>L-glutamine</name>
        <dbReference type="ChEBI" id="CHEBI:58359"/>
    </ligand>
</feature>
<dbReference type="Proteomes" id="UP000040576">
    <property type="component" value="Unassembled WGS sequence"/>
</dbReference>
<dbReference type="PRINTS" id="PR00096">
    <property type="entry name" value="GATASE"/>
</dbReference>
<dbReference type="GO" id="GO:0006541">
    <property type="term" value="P:glutamine metabolic process"/>
    <property type="evidence" value="ECO:0007669"/>
    <property type="project" value="InterPro"/>
</dbReference>
<dbReference type="HAMAP" id="MF_01209">
    <property type="entry name" value="CPSase_S_chain"/>
    <property type="match status" value="1"/>
</dbReference>
<dbReference type="InterPro" id="IPR002474">
    <property type="entry name" value="CarbamoylP_synth_ssu_N"/>
</dbReference>
<dbReference type="PANTHER" id="PTHR43418">
    <property type="entry name" value="MULTIFUNCTIONAL TRYPTOPHAN BIOSYNTHESIS PROTEIN-RELATED"/>
    <property type="match status" value="1"/>
</dbReference>
<evidence type="ECO:0000256" key="8">
    <source>
        <dbReference type="HAMAP-Rule" id="MF_01209"/>
    </source>
</evidence>
<keyword evidence="8" id="KW-0028">Amino-acid biosynthesis</keyword>
<accession>A0A090IRK3</accession>